<evidence type="ECO:0000313" key="3">
    <source>
        <dbReference type="EMBL" id="EMK24837.1"/>
    </source>
</evidence>
<name>M6FCQ6_9LEPT</name>
<dbReference type="InterPro" id="IPR013422">
    <property type="entry name" value="CRISPR-assoc_prot_Cas5_N"/>
</dbReference>
<evidence type="ECO:0000313" key="4">
    <source>
        <dbReference type="Proteomes" id="UP000011980"/>
    </source>
</evidence>
<dbReference type="NCBIfam" id="TIGR02593">
    <property type="entry name" value="CRISPR_cas5"/>
    <property type="match status" value="1"/>
</dbReference>
<feature type="region of interest" description="Disordered" evidence="2">
    <location>
        <begin position="223"/>
        <end position="243"/>
    </location>
</feature>
<evidence type="ECO:0000256" key="1">
    <source>
        <dbReference type="ARBA" id="ARBA00023118"/>
    </source>
</evidence>
<dbReference type="Proteomes" id="UP000011980">
    <property type="component" value="Unassembled WGS sequence"/>
</dbReference>
<protein>
    <submittedName>
        <fullName evidence="3">Putative CRISPR-associated protein Cas5/DevS, subtype MYXAN</fullName>
    </submittedName>
</protein>
<dbReference type="GO" id="GO:0051607">
    <property type="term" value="P:defense response to virus"/>
    <property type="evidence" value="ECO:0007669"/>
    <property type="project" value="UniProtKB-KW"/>
</dbReference>
<accession>M6FCQ6</accession>
<dbReference type="PATRIC" id="fig|1240687.3.peg.1575"/>
<dbReference type="OrthoDB" id="344955at2"/>
<dbReference type="EMBL" id="ANCE01000080">
    <property type="protein sequence ID" value="EMK24837.1"/>
    <property type="molecule type" value="Genomic_DNA"/>
</dbReference>
<sequence length="243" mass="27640">MEEFFIHIKAPFAAYRYFQAGNYRATMPTIPHSAAYGLILNFAGIEMRTAVNEMTTLIKNVVKDYSFENEDFIPSLEIAIGDIENAKKGSVYQQLHDYPPTIKDDKKEKAKGTKPRIIPTRREFLVGLNTMIGVRTNLSGFMKKIQSGLNGDIENRYGLPFAGDNNLLFNFLEIYEEAIYPATWYYPVTEDEIPETETVRLTVGIDRLNNSKTTAPLFATTKEKSLQPPPNAWVWTPKEPESI</sequence>
<dbReference type="RefSeq" id="WP_004779002.1">
    <property type="nucleotide sequence ID" value="NZ_ANCE01000080.1"/>
</dbReference>
<dbReference type="AlphaFoldDB" id="M6FCQ6"/>
<gene>
    <name evidence="3" type="ORF">LEP1GSC008_3297</name>
</gene>
<evidence type="ECO:0000256" key="2">
    <source>
        <dbReference type="SAM" id="MobiDB-lite"/>
    </source>
</evidence>
<reference evidence="3 4" key="1">
    <citation type="submission" date="2013-01" db="EMBL/GenBank/DDBJ databases">
        <authorList>
            <person name="Harkins D.M."/>
            <person name="Durkin A.S."/>
            <person name="Brinkac L.M."/>
            <person name="Haft D.H."/>
            <person name="Selengut J.D."/>
            <person name="Sanka R."/>
            <person name="DePew J."/>
            <person name="Purushe J."/>
            <person name="Galloway R.L."/>
            <person name="Vinetz J.M."/>
            <person name="Sutton G.G."/>
            <person name="Nierman W.C."/>
            <person name="Fouts D.E."/>
        </authorList>
    </citation>
    <scope>NUCLEOTIDE SEQUENCE [LARGE SCALE GENOMIC DNA]</scope>
    <source>
        <strain evidence="3 4">Nikolaevo</strain>
    </source>
</reference>
<proteinExistence type="predicted"/>
<organism evidence="3 4">
    <name type="scientific">Leptospira kirschneri serovar Bulgarica str. Nikolaevo</name>
    <dbReference type="NCBI Taxonomy" id="1240687"/>
    <lineage>
        <taxon>Bacteria</taxon>
        <taxon>Pseudomonadati</taxon>
        <taxon>Spirochaetota</taxon>
        <taxon>Spirochaetia</taxon>
        <taxon>Leptospirales</taxon>
        <taxon>Leptospiraceae</taxon>
        <taxon>Leptospira</taxon>
    </lineage>
</organism>
<keyword evidence="1" id="KW-0051">Antiviral defense</keyword>
<comment type="caution">
    <text evidence="3">The sequence shown here is derived from an EMBL/GenBank/DDBJ whole genome shotgun (WGS) entry which is preliminary data.</text>
</comment>